<feature type="transmembrane region" description="Helical" evidence="7">
    <location>
        <begin position="417"/>
        <end position="439"/>
    </location>
</feature>
<evidence type="ECO:0000313" key="10">
    <source>
        <dbReference type="Proteomes" id="UP001424459"/>
    </source>
</evidence>
<dbReference type="InterPro" id="IPR011701">
    <property type="entry name" value="MFS"/>
</dbReference>
<feature type="transmembrane region" description="Helical" evidence="7">
    <location>
        <begin position="238"/>
        <end position="263"/>
    </location>
</feature>
<dbReference type="NCBIfam" id="TIGR00901">
    <property type="entry name" value="2A0125"/>
    <property type="match status" value="1"/>
</dbReference>
<feature type="transmembrane region" description="Helical" evidence="7">
    <location>
        <begin position="459"/>
        <end position="485"/>
    </location>
</feature>
<feature type="transmembrane region" description="Helical" evidence="7">
    <location>
        <begin position="391"/>
        <end position="410"/>
    </location>
</feature>
<keyword evidence="10" id="KW-1185">Reference proteome</keyword>
<accession>A0ABP7TK84</accession>
<organism evidence="9 10">
    <name type="scientific">Sphingomonas rosea</name>
    <dbReference type="NCBI Taxonomy" id="335605"/>
    <lineage>
        <taxon>Bacteria</taxon>
        <taxon>Pseudomonadati</taxon>
        <taxon>Pseudomonadota</taxon>
        <taxon>Alphaproteobacteria</taxon>
        <taxon>Sphingomonadales</taxon>
        <taxon>Sphingomonadaceae</taxon>
        <taxon>Sphingomonas</taxon>
    </lineage>
</organism>
<dbReference type="SUPFAM" id="SSF103473">
    <property type="entry name" value="MFS general substrate transporter"/>
    <property type="match status" value="1"/>
</dbReference>
<evidence type="ECO:0000256" key="6">
    <source>
        <dbReference type="ARBA" id="ARBA00023136"/>
    </source>
</evidence>
<reference evidence="10" key="1">
    <citation type="journal article" date="2019" name="Int. J. Syst. Evol. Microbiol.">
        <title>The Global Catalogue of Microorganisms (GCM) 10K type strain sequencing project: providing services to taxonomists for standard genome sequencing and annotation.</title>
        <authorList>
            <consortium name="The Broad Institute Genomics Platform"/>
            <consortium name="The Broad Institute Genome Sequencing Center for Infectious Disease"/>
            <person name="Wu L."/>
            <person name="Ma J."/>
        </authorList>
    </citation>
    <scope>NUCLEOTIDE SEQUENCE [LARGE SCALE GENOMIC DNA]</scope>
    <source>
        <strain evidence="10">JCM 17564</strain>
    </source>
</reference>
<dbReference type="PANTHER" id="PTHR12778">
    <property type="entry name" value="SOLUTE CARRIER FAMILY 33 ACETYL-COA TRANSPORTER -RELATED"/>
    <property type="match status" value="1"/>
</dbReference>
<dbReference type="PANTHER" id="PTHR12778:SF10">
    <property type="entry name" value="MAJOR FACILITATOR SUPERFAMILY DOMAIN-CONTAINING PROTEIN 3"/>
    <property type="match status" value="1"/>
</dbReference>
<sequence length="575" mass="60751">MASEAAMEAGPPKGWRLLTTALSNRKTAVMLAFGFGAGLPYTLLIGTLNAWLGEWKIDLATIGVLSWIGLAYAFKFLWSPLVDRVRLPGLERLGRRRGWLLLCQIILTLTFFALSLSDPRLALGSFALIAVIGAFASATQDVVIDAWRIDVADEAAPVEILSSIYQFGYRIAALVGGALALVLSVRVSWPTVYAIMGGFMALTLIATLLAPDTPRGATEEEETKLRRAGAIAPKLRNIGLAVVGLGWAWAIWTVGAFMVHMLGGDLDPVTGKPPSVGDFTRDYGPLIVAATVLIPAIVAAIFNGLAARPGYVLEADAPAQTGVQRAADHAYSALILPLAELVRRLGWGVIVVLGLILSYRITDNIWGSFAFPFYLQELKYTGDEVAFASKIFGVFMTMAGIAIGGILFATVGRMPTLMIGAIVAAASNLLYADLASGAVGIDAFARTFGLDAFGHDLRMVRLLVAISGENIAGGLAGAAFVAYLSSITSREFSAVQYALLSSLTFLIGSLGRAALGEMIDAVGYAPVFYLTAKIGLIAIGFVALEWVRQAWNGRRGGAGDLPASDSARAAEGDTA</sequence>
<feature type="transmembrane region" description="Helical" evidence="7">
    <location>
        <begin position="345"/>
        <end position="362"/>
    </location>
</feature>
<feature type="transmembrane region" description="Helical" evidence="7">
    <location>
        <begin position="123"/>
        <end position="147"/>
    </location>
</feature>
<keyword evidence="5 7" id="KW-1133">Transmembrane helix</keyword>
<dbReference type="InterPro" id="IPR020846">
    <property type="entry name" value="MFS_dom"/>
</dbReference>
<dbReference type="InterPro" id="IPR036259">
    <property type="entry name" value="MFS_trans_sf"/>
</dbReference>
<evidence type="ECO:0000256" key="1">
    <source>
        <dbReference type="ARBA" id="ARBA00004141"/>
    </source>
</evidence>
<evidence type="ECO:0000256" key="3">
    <source>
        <dbReference type="ARBA" id="ARBA00022448"/>
    </source>
</evidence>
<feature type="transmembrane region" description="Helical" evidence="7">
    <location>
        <begin position="283"/>
        <end position="302"/>
    </location>
</feature>
<feature type="transmembrane region" description="Helical" evidence="7">
    <location>
        <begin position="28"/>
        <end position="53"/>
    </location>
</feature>
<comment type="similarity">
    <text evidence="2">Belongs to the major facilitator superfamily.</text>
</comment>
<name>A0ABP7TK84_9SPHN</name>
<evidence type="ECO:0000256" key="4">
    <source>
        <dbReference type="ARBA" id="ARBA00022692"/>
    </source>
</evidence>
<evidence type="ECO:0000256" key="7">
    <source>
        <dbReference type="SAM" id="Phobius"/>
    </source>
</evidence>
<feature type="transmembrane region" description="Helical" evidence="7">
    <location>
        <begin position="497"/>
        <end position="515"/>
    </location>
</feature>
<proteinExistence type="inferred from homology"/>
<comment type="subcellular location">
    <subcellularLocation>
        <location evidence="1">Membrane</location>
        <topology evidence="1">Multi-pass membrane protein</topology>
    </subcellularLocation>
</comment>
<feature type="transmembrane region" description="Helical" evidence="7">
    <location>
        <begin position="527"/>
        <end position="547"/>
    </location>
</feature>
<dbReference type="Gene3D" id="1.20.1250.20">
    <property type="entry name" value="MFS general substrate transporter like domains"/>
    <property type="match status" value="2"/>
</dbReference>
<evidence type="ECO:0000256" key="2">
    <source>
        <dbReference type="ARBA" id="ARBA00008335"/>
    </source>
</evidence>
<feature type="transmembrane region" description="Helical" evidence="7">
    <location>
        <begin position="191"/>
        <end position="210"/>
    </location>
</feature>
<gene>
    <name evidence="9" type="ORF">GCM10022281_02600</name>
</gene>
<dbReference type="PROSITE" id="PS50850">
    <property type="entry name" value="MFS"/>
    <property type="match status" value="1"/>
</dbReference>
<evidence type="ECO:0000313" key="9">
    <source>
        <dbReference type="EMBL" id="GAA4027395.1"/>
    </source>
</evidence>
<dbReference type="Pfam" id="PF07690">
    <property type="entry name" value="MFS_1"/>
    <property type="match status" value="1"/>
</dbReference>
<protein>
    <submittedName>
        <fullName evidence="9">MFS transporter</fullName>
    </submittedName>
</protein>
<keyword evidence="3" id="KW-0813">Transport</keyword>
<evidence type="ECO:0000256" key="5">
    <source>
        <dbReference type="ARBA" id="ARBA00022989"/>
    </source>
</evidence>
<evidence type="ECO:0000259" key="8">
    <source>
        <dbReference type="PROSITE" id="PS50850"/>
    </source>
</evidence>
<comment type="caution">
    <text evidence="9">The sequence shown here is derived from an EMBL/GenBank/DDBJ whole genome shotgun (WGS) entry which is preliminary data.</text>
</comment>
<keyword evidence="4 7" id="KW-0812">Transmembrane</keyword>
<feature type="domain" description="Major facilitator superfamily (MFS) profile" evidence="8">
    <location>
        <begin position="26"/>
        <end position="550"/>
    </location>
</feature>
<feature type="transmembrane region" description="Helical" evidence="7">
    <location>
        <begin position="59"/>
        <end position="78"/>
    </location>
</feature>
<feature type="transmembrane region" description="Helical" evidence="7">
    <location>
        <begin position="167"/>
        <end position="185"/>
    </location>
</feature>
<dbReference type="RefSeq" id="WP_344695157.1">
    <property type="nucleotide sequence ID" value="NZ_BAABBR010000001.1"/>
</dbReference>
<dbReference type="EMBL" id="BAABBR010000001">
    <property type="protein sequence ID" value="GAA4027395.1"/>
    <property type="molecule type" value="Genomic_DNA"/>
</dbReference>
<feature type="transmembrane region" description="Helical" evidence="7">
    <location>
        <begin position="99"/>
        <end position="117"/>
    </location>
</feature>
<keyword evidence="6 7" id="KW-0472">Membrane</keyword>
<dbReference type="InterPro" id="IPR004752">
    <property type="entry name" value="AmpG_permease/AT-1"/>
</dbReference>
<dbReference type="Proteomes" id="UP001424459">
    <property type="component" value="Unassembled WGS sequence"/>
</dbReference>